<dbReference type="EMBL" id="KN838631">
    <property type="protein sequence ID" value="KIK00177.1"/>
    <property type="molecule type" value="Genomic_DNA"/>
</dbReference>
<evidence type="ECO:0000313" key="1">
    <source>
        <dbReference type="EMBL" id="KIK00177.1"/>
    </source>
</evidence>
<protein>
    <submittedName>
        <fullName evidence="1">Uncharacterized protein</fullName>
    </submittedName>
</protein>
<accession>A0A0C9XR51</accession>
<dbReference type="HOGENOM" id="CLU_1835483_0_0_1"/>
<dbReference type="Proteomes" id="UP000054477">
    <property type="component" value="Unassembled WGS sequence"/>
</dbReference>
<dbReference type="AlphaFoldDB" id="A0A0C9XR51"/>
<proteinExistence type="predicted"/>
<sequence>MNPPLPTINTHFGRILDLVPSHVDIGCHQNFVHLVTAHTLGRNDRNGTVIQDVADVLQTWEHFPYTRQELKQSGAGMFPRALSVSISVYCRLIFREPKSPLHHTCQPLHGIAIDSKSLNSLEAQSKGYVSVNHGLELFKG</sequence>
<reference evidence="2" key="2">
    <citation type="submission" date="2015-01" db="EMBL/GenBank/DDBJ databases">
        <title>Evolutionary Origins and Diversification of the Mycorrhizal Mutualists.</title>
        <authorList>
            <consortium name="DOE Joint Genome Institute"/>
            <consortium name="Mycorrhizal Genomics Consortium"/>
            <person name="Kohler A."/>
            <person name="Kuo A."/>
            <person name="Nagy L.G."/>
            <person name="Floudas D."/>
            <person name="Copeland A."/>
            <person name="Barry K.W."/>
            <person name="Cichocki N."/>
            <person name="Veneault-Fourrey C."/>
            <person name="LaButti K."/>
            <person name="Lindquist E.A."/>
            <person name="Lipzen A."/>
            <person name="Lundell T."/>
            <person name="Morin E."/>
            <person name="Murat C."/>
            <person name="Riley R."/>
            <person name="Ohm R."/>
            <person name="Sun H."/>
            <person name="Tunlid A."/>
            <person name="Henrissat B."/>
            <person name="Grigoriev I.V."/>
            <person name="Hibbett D.S."/>
            <person name="Martin F."/>
        </authorList>
    </citation>
    <scope>NUCLEOTIDE SEQUENCE [LARGE SCALE GENOMIC DNA]</scope>
    <source>
        <strain evidence="2">LaAM-08-1</strain>
    </source>
</reference>
<reference evidence="1 2" key="1">
    <citation type="submission" date="2014-04" db="EMBL/GenBank/DDBJ databases">
        <authorList>
            <consortium name="DOE Joint Genome Institute"/>
            <person name="Kuo A."/>
            <person name="Kohler A."/>
            <person name="Nagy L.G."/>
            <person name="Floudas D."/>
            <person name="Copeland A."/>
            <person name="Barry K.W."/>
            <person name="Cichocki N."/>
            <person name="Veneault-Fourrey C."/>
            <person name="LaButti K."/>
            <person name="Lindquist E.A."/>
            <person name="Lipzen A."/>
            <person name="Lundell T."/>
            <person name="Morin E."/>
            <person name="Murat C."/>
            <person name="Sun H."/>
            <person name="Tunlid A."/>
            <person name="Henrissat B."/>
            <person name="Grigoriev I.V."/>
            <person name="Hibbett D.S."/>
            <person name="Martin F."/>
            <person name="Nordberg H.P."/>
            <person name="Cantor M.N."/>
            <person name="Hua S.X."/>
        </authorList>
    </citation>
    <scope>NUCLEOTIDE SEQUENCE [LARGE SCALE GENOMIC DNA]</scope>
    <source>
        <strain evidence="1 2">LaAM-08-1</strain>
    </source>
</reference>
<evidence type="ECO:0000313" key="2">
    <source>
        <dbReference type="Proteomes" id="UP000054477"/>
    </source>
</evidence>
<keyword evidence="2" id="KW-1185">Reference proteome</keyword>
<gene>
    <name evidence="1" type="ORF">K443DRAFT_679353</name>
</gene>
<organism evidence="1 2">
    <name type="scientific">Laccaria amethystina LaAM-08-1</name>
    <dbReference type="NCBI Taxonomy" id="1095629"/>
    <lineage>
        <taxon>Eukaryota</taxon>
        <taxon>Fungi</taxon>
        <taxon>Dikarya</taxon>
        <taxon>Basidiomycota</taxon>
        <taxon>Agaricomycotina</taxon>
        <taxon>Agaricomycetes</taxon>
        <taxon>Agaricomycetidae</taxon>
        <taxon>Agaricales</taxon>
        <taxon>Agaricineae</taxon>
        <taxon>Hydnangiaceae</taxon>
        <taxon>Laccaria</taxon>
    </lineage>
</organism>
<name>A0A0C9XR51_9AGAR</name>